<accession>A0A834YVQ7</accession>
<dbReference type="InterPro" id="IPR001854">
    <property type="entry name" value="Ribosomal_uL29"/>
</dbReference>
<feature type="compositionally biased region" description="Basic and acidic residues" evidence="4">
    <location>
        <begin position="569"/>
        <end position="578"/>
    </location>
</feature>
<evidence type="ECO:0008006" key="7">
    <source>
        <dbReference type="Google" id="ProtNLM"/>
    </source>
</evidence>
<comment type="similarity">
    <text evidence="1">Belongs to the universal ribosomal protein uL29 family.</text>
</comment>
<feature type="region of interest" description="Disordered" evidence="4">
    <location>
        <begin position="512"/>
        <end position="533"/>
    </location>
</feature>
<name>A0A834YVQ7_TETSI</name>
<gene>
    <name evidence="5" type="ORF">HHK36_018348</name>
</gene>
<keyword evidence="3" id="KW-0687">Ribonucleoprotein</keyword>
<dbReference type="Pfam" id="PF00831">
    <property type="entry name" value="Ribosomal_L29"/>
    <property type="match status" value="1"/>
</dbReference>
<proteinExistence type="inferred from homology"/>
<dbReference type="InterPro" id="IPR036049">
    <property type="entry name" value="Ribosomal_uL29_sf"/>
</dbReference>
<comment type="caution">
    <text evidence="5">The sequence shown here is derived from an EMBL/GenBank/DDBJ whole genome shotgun (WGS) entry which is preliminary data.</text>
</comment>
<dbReference type="Gene3D" id="1.10.287.310">
    <property type="match status" value="1"/>
</dbReference>
<dbReference type="NCBIfam" id="TIGR00012">
    <property type="entry name" value="L29"/>
    <property type="match status" value="1"/>
</dbReference>
<reference evidence="5 6" key="1">
    <citation type="submission" date="2020-04" db="EMBL/GenBank/DDBJ databases">
        <title>Plant Genome Project.</title>
        <authorList>
            <person name="Zhang R.-G."/>
        </authorList>
    </citation>
    <scope>NUCLEOTIDE SEQUENCE [LARGE SCALE GENOMIC DNA]</scope>
    <source>
        <strain evidence="5">YNK0</strain>
        <tissue evidence="5">Leaf</tissue>
    </source>
</reference>
<evidence type="ECO:0000313" key="5">
    <source>
        <dbReference type="EMBL" id="KAF8396719.1"/>
    </source>
</evidence>
<protein>
    <recommendedName>
        <fullName evidence="7">60S ribosomal protein L35</fullName>
    </recommendedName>
</protein>
<evidence type="ECO:0000313" key="6">
    <source>
        <dbReference type="Proteomes" id="UP000655225"/>
    </source>
</evidence>
<organism evidence="5 6">
    <name type="scientific">Tetracentron sinense</name>
    <name type="common">Spur-leaf</name>
    <dbReference type="NCBI Taxonomy" id="13715"/>
    <lineage>
        <taxon>Eukaryota</taxon>
        <taxon>Viridiplantae</taxon>
        <taxon>Streptophyta</taxon>
        <taxon>Embryophyta</taxon>
        <taxon>Tracheophyta</taxon>
        <taxon>Spermatophyta</taxon>
        <taxon>Magnoliopsida</taxon>
        <taxon>Trochodendrales</taxon>
        <taxon>Trochodendraceae</taxon>
        <taxon>Tetracentron</taxon>
    </lineage>
</organism>
<dbReference type="PANTHER" id="PTHR45722:SF2">
    <property type="entry name" value="LARGE RIBOSOMAL SUBUNIT PROTEIN UL29-RELATED"/>
    <property type="match status" value="1"/>
</dbReference>
<feature type="compositionally biased region" description="Basic and acidic residues" evidence="4">
    <location>
        <begin position="514"/>
        <end position="525"/>
    </location>
</feature>
<dbReference type="GO" id="GO:0022625">
    <property type="term" value="C:cytosolic large ribosomal subunit"/>
    <property type="evidence" value="ECO:0007669"/>
    <property type="project" value="InterPro"/>
</dbReference>
<evidence type="ECO:0000256" key="4">
    <source>
        <dbReference type="SAM" id="MobiDB-lite"/>
    </source>
</evidence>
<evidence type="ECO:0000256" key="2">
    <source>
        <dbReference type="ARBA" id="ARBA00022980"/>
    </source>
</evidence>
<dbReference type="CDD" id="cd00427">
    <property type="entry name" value="Ribosomal_L29_HIP"/>
    <property type="match status" value="1"/>
</dbReference>
<keyword evidence="2" id="KW-0689">Ribosomal protein</keyword>
<dbReference type="InterPro" id="IPR045059">
    <property type="entry name" value="Ribosomal_uL29_euk"/>
</dbReference>
<dbReference type="Gene3D" id="6.10.250.3450">
    <property type="match status" value="1"/>
</dbReference>
<dbReference type="SUPFAM" id="SSF46561">
    <property type="entry name" value="Ribosomal protein L29 (L29p)"/>
    <property type="match status" value="1"/>
</dbReference>
<dbReference type="AlphaFoldDB" id="A0A834YVQ7"/>
<sequence length="719" mass="80497">MARIKVHELRGKPKSELLNQLNDLKAELALLRVAKVTGGAPNKLSKMCTRAFSLDLVHYCWIYLKNSLNQKVVRLSIAQVLTVISQKQKAALREAYKKKKFLPLDLRPKKTRAIRKRLTKHQFNCRRSIIENTESCSIQLQNGDSNFISSFILCKSGGDPGVEFREGFTLKITERNRRTASCTLWVPEEAITWLSKTITEFIGSVGYCFRKFRGKICTLMGEKRSNERGEFLVFQSFLGEGAGGRVFIPKGVRSYGWYALLSALGSVSLCPNSLLGGGLAGGELQRRKLLSKRRNVNSKGGLECCIEKPGYSRLVVEVDVGTVLNWDKAVVCAISGPEESDDWGRSQESSTKSYRRKVGSRNVVGFRRWWPEANSLSFTGFVKSRWLSLKGIPFHPWLPSVIGKVGALCGGLVEIHPSTVDMSDLSFAKIKVRGEINLIPRRITIMFQSISYPVEISVWEDELCDNCKMWPETMEIRYSRRWVVANGESKAKGEPRVRRSFKPSPIVVCKRLSSQREARKGEGKAKSKRRFRRQRLRRQRRLGVFAFHTGGLKVVLENEKGIRADPMRGAKEDVKSKGLESSNPGCMGGPLSNGPNQVDEPPLSYEVRLFEKASKEDKARPSYEQANSNGLGDPFGLYLIILKQQRNSATKSCPVVSKKKGVQVEVRGQEIGGSSTITPLFRQVKSILQRHRGASSGLLSSACRGTEEVARVCEGEPEK</sequence>
<evidence type="ECO:0000256" key="1">
    <source>
        <dbReference type="ARBA" id="ARBA00009254"/>
    </source>
</evidence>
<evidence type="ECO:0000256" key="3">
    <source>
        <dbReference type="ARBA" id="ARBA00023274"/>
    </source>
</evidence>
<dbReference type="PANTHER" id="PTHR45722">
    <property type="entry name" value="60S RIBOSOMAL PROTEIN L35"/>
    <property type="match status" value="1"/>
</dbReference>
<dbReference type="OrthoDB" id="528635at2759"/>
<dbReference type="GO" id="GO:0003729">
    <property type="term" value="F:mRNA binding"/>
    <property type="evidence" value="ECO:0007669"/>
    <property type="project" value="TreeGrafter"/>
</dbReference>
<feature type="region of interest" description="Disordered" evidence="4">
    <location>
        <begin position="569"/>
        <end position="598"/>
    </location>
</feature>
<dbReference type="Proteomes" id="UP000655225">
    <property type="component" value="Unassembled WGS sequence"/>
</dbReference>
<keyword evidence="6" id="KW-1185">Reference proteome</keyword>
<dbReference type="GO" id="GO:0006412">
    <property type="term" value="P:translation"/>
    <property type="evidence" value="ECO:0007669"/>
    <property type="project" value="InterPro"/>
</dbReference>
<dbReference type="GO" id="GO:0000463">
    <property type="term" value="P:maturation of LSU-rRNA from tricistronic rRNA transcript (SSU-rRNA, 5.8S rRNA, LSU-rRNA)"/>
    <property type="evidence" value="ECO:0007669"/>
    <property type="project" value="InterPro"/>
</dbReference>
<dbReference type="EMBL" id="JABCRI010000012">
    <property type="protein sequence ID" value="KAF8396719.1"/>
    <property type="molecule type" value="Genomic_DNA"/>
</dbReference>
<dbReference type="GO" id="GO:0003735">
    <property type="term" value="F:structural constituent of ribosome"/>
    <property type="evidence" value="ECO:0007669"/>
    <property type="project" value="InterPro"/>
</dbReference>